<dbReference type="Proteomes" id="UP001152622">
    <property type="component" value="Chromosome 1"/>
</dbReference>
<evidence type="ECO:0000313" key="7">
    <source>
        <dbReference type="EMBL" id="KAJ8383004.1"/>
    </source>
</evidence>
<name>A0A9Q1GGT9_SYNKA</name>
<reference evidence="7" key="1">
    <citation type="journal article" date="2023" name="Science">
        <title>Genome structures resolve the early diversification of teleost fishes.</title>
        <authorList>
            <person name="Parey E."/>
            <person name="Louis A."/>
            <person name="Montfort J."/>
            <person name="Bouchez O."/>
            <person name="Roques C."/>
            <person name="Iampietro C."/>
            <person name="Lluch J."/>
            <person name="Castinel A."/>
            <person name="Donnadieu C."/>
            <person name="Desvignes T."/>
            <person name="Floi Bucao C."/>
            <person name="Jouanno E."/>
            <person name="Wen M."/>
            <person name="Mejri S."/>
            <person name="Dirks R."/>
            <person name="Jansen H."/>
            <person name="Henkel C."/>
            <person name="Chen W.J."/>
            <person name="Zahm M."/>
            <person name="Cabau C."/>
            <person name="Klopp C."/>
            <person name="Thompson A.W."/>
            <person name="Robinson-Rechavi M."/>
            <person name="Braasch I."/>
            <person name="Lecointre G."/>
            <person name="Bobe J."/>
            <person name="Postlethwait J.H."/>
            <person name="Berthelot C."/>
            <person name="Roest Crollius H."/>
            <person name="Guiguen Y."/>
        </authorList>
    </citation>
    <scope>NUCLEOTIDE SEQUENCE</scope>
    <source>
        <strain evidence="7">WJC10195</strain>
    </source>
</reference>
<dbReference type="AlphaFoldDB" id="A0A9Q1GGT9"/>
<evidence type="ECO:0000256" key="4">
    <source>
        <dbReference type="ARBA" id="ARBA00067123"/>
    </source>
</evidence>
<comment type="similarity">
    <text evidence="1">Belongs to the TRAFAC class TrmE-Era-EngA-EngB-Septin-like GTPase superfamily. AIG1/Toc34/Toc159-like paraseptin GTPase family. IAN subfamily.</text>
</comment>
<keyword evidence="2" id="KW-0547">Nucleotide-binding</keyword>
<organism evidence="7 8">
    <name type="scientific">Synaphobranchus kaupii</name>
    <name type="common">Kaup's arrowtooth eel</name>
    <dbReference type="NCBI Taxonomy" id="118154"/>
    <lineage>
        <taxon>Eukaryota</taxon>
        <taxon>Metazoa</taxon>
        <taxon>Chordata</taxon>
        <taxon>Craniata</taxon>
        <taxon>Vertebrata</taxon>
        <taxon>Euteleostomi</taxon>
        <taxon>Actinopterygii</taxon>
        <taxon>Neopterygii</taxon>
        <taxon>Teleostei</taxon>
        <taxon>Anguilliformes</taxon>
        <taxon>Synaphobranchidae</taxon>
        <taxon>Synaphobranchus</taxon>
    </lineage>
</organism>
<dbReference type="OrthoDB" id="8954335at2759"/>
<protein>
    <recommendedName>
        <fullName evidence="4">GTPase IMAP family member GIMD1</fullName>
    </recommendedName>
    <alternativeName>
        <fullName evidence="5">GIMAP family P-loop NTPase domain-containing protein 1</fullName>
    </alternativeName>
</protein>
<keyword evidence="3" id="KW-0342">GTP-binding</keyword>
<dbReference type="PANTHER" id="PTHR10903:SF103">
    <property type="entry name" value="GTPASE IMAP FAMILY MEMBER GIMD1"/>
    <property type="match status" value="1"/>
</dbReference>
<dbReference type="FunFam" id="3.40.50.300:FF:001392">
    <property type="entry name" value="GTPase IMAP family member GIMD1"/>
    <property type="match status" value="1"/>
</dbReference>
<evidence type="ECO:0000256" key="1">
    <source>
        <dbReference type="ARBA" id="ARBA00008535"/>
    </source>
</evidence>
<comment type="caution">
    <text evidence="7">The sequence shown here is derived from an EMBL/GenBank/DDBJ whole genome shotgun (WGS) entry which is preliminary data.</text>
</comment>
<dbReference type="GO" id="GO:0005525">
    <property type="term" value="F:GTP binding"/>
    <property type="evidence" value="ECO:0007669"/>
    <property type="project" value="UniProtKB-KW"/>
</dbReference>
<dbReference type="PANTHER" id="PTHR10903">
    <property type="entry name" value="GTPASE, IMAP FAMILY MEMBER-RELATED"/>
    <property type="match status" value="1"/>
</dbReference>
<dbReference type="InterPro" id="IPR045058">
    <property type="entry name" value="GIMA/IAN/Toc"/>
</dbReference>
<evidence type="ECO:0000256" key="3">
    <source>
        <dbReference type="ARBA" id="ARBA00023134"/>
    </source>
</evidence>
<keyword evidence="8" id="KW-1185">Reference proteome</keyword>
<sequence>MGRGHIDVRDASPVMEPEKQNVLRLNVLLLGRPQSGKSATGNTILGSVEFPSRLSPGTVTQECRLRCRVFPGYLRRQGSEVALRLQVLDTPAYPNSLLSLERAKEEIVGKVERALEPGPQVVVLVLRADVPFCEEDCRLIQLAEDLLGPAWRSHTLLVLSHSDSIDKAGISGEEYLTQASGAFQALLESLEHRYHFVDNSAAWLQPEGRPLVDKLLAIARQNKYKPLQFRQDNLDVKIS</sequence>
<dbReference type="InterPro" id="IPR027417">
    <property type="entry name" value="P-loop_NTPase"/>
</dbReference>
<dbReference type="EMBL" id="JAINUF010000001">
    <property type="protein sequence ID" value="KAJ8383004.1"/>
    <property type="molecule type" value="Genomic_DNA"/>
</dbReference>
<evidence type="ECO:0000256" key="2">
    <source>
        <dbReference type="ARBA" id="ARBA00022741"/>
    </source>
</evidence>
<evidence type="ECO:0000256" key="5">
    <source>
        <dbReference type="ARBA" id="ARBA00076741"/>
    </source>
</evidence>
<dbReference type="PROSITE" id="PS51720">
    <property type="entry name" value="G_AIG1"/>
    <property type="match status" value="1"/>
</dbReference>
<evidence type="ECO:0000313" key="8">
    <source>
        <dbReference type="Proteomes" id="UP001152622"/>
    </source>
</evidence>
<dbReference type="SUPFAM" id="SSF52540">
    <property type="entry name" value="P-loop containing nucleoside triphosphate hydrolases"/>
    <property type="match status" value="1"/>
</dbReference>
<dbReference type="InterPro" id="IPR006703">
    <property type="entry name" value="G_AIG1"/>
</dbReference>
<accession>A0A9Q1GGT9</accession>
<dbReference type="Gene3D" id="3.40.50.300">
    <property type="entry name" value="P-loop containing nucleotide triphosphate hydrolases"/>
    <property type="match status" value="1"/>
</dbReference>
<feature type="domain" description="AIG1-type G" evidence="6">
    <location>
        <begin position="22"/>
        <end position="239"/>
    </location>
</feature>
<evidence type="ECO:0000259" key="6">
    <source>
        <dbReference type="PROSITE" id="PS51720"/>
    </source>
</evidence>
<gene>
    <name evidence="7" type="ORF">SKAU_G00037820</name>
</gene>
<dbReference type="Pfam" id="PF04548">
    <property type="entry name" value="AIG1"/>
    <property type="match status" value="1"/>
</dbReference>
<proteinExistence type="inferred from homology"/>